<feature type="region of interest" description="Disordered" evidence="1">
    <location>
        <begin position="1"/>
        <end position="33"/>
    </location>
</feature>
<name>A0A822XIK9_NELNU</name>
<accession>A0A822XIK9</accession>
<comment type="caution">
    <text evidence="2">The sequence shown here is derived from an EMBL/GenBank/DDBJ whole genome shotgun (WGS) entry which is preliminary data.</text>
</comment>
<feature type="compositionally biased region" description="Basic and acidic residues" evidence="1">
    <location>
        <begin position="1"/>
        <end position="18"/>
    </location>
</feature>
<evidence type="ECO:0000313" key="3">
    <source>
        <dbReference type="Proteomes" id="UP000607653"/>
    </source>
</evidence>
<protein>
    <submittedName>
        <fullName evidence="2">Uncharacterized protein</fullName>
    </submittedName>
</protein>
<evidence type="ECO:0000313" key="2">
    <source>
        <dbReference type="EMBL" id="DAD19543.1"/>
    </source>
</evidence>
<organism evidence="2 3">
    <name type="scientific">Nelumbo nucifera</name>
    <name type="common">Sacred lotus</name>
    <dbReference type="NCBI Taxonomy" id="4432"/>
    <lineage>
        <taxon>Eukaryota</taxon>
        <taxon>Viridiplantae</taxon>
        <taxon>Streptophyta</taxon>
        <taxon>Embryophyta</taxon>
        <taxon>Tracheophyta</taxon>
        <taxon>Spermatophyta</taxon>
        <taxon>Magnoliopsida</taxon>
        <taxon>Proteales</taxon>
        <taxon>Nelumbonaceae</taxon>
        <taxon>Nelumbo</taxon>
    </lineage>
</organism>
<proteinExistence type="predicted"/>
<dbReference type="AlphaFoldDB" id="A0A822XIK9"/>
<feature type="compositionally biased region" description="Gly residues" evidence="1">
    <location>
        <begin position="24"/>
        <end position="33"/>
    </location>
</feature>
<evidence type="ECO:0000256" key="1">
    <source>
        <dbReference type="SAM" id="MobiDB-lite"/>
    </source>
</evidence>
<keyword evidence="3" id="KW-1185">Reference proteome</keyword>
<reference evidence="2 3" key="1">
    <citation type="journal article" date="2020" name="Mol. Biol. Evol.">
        <title>Distinct Expression and Methylation Patterns for Genes with Different Fates following a Single Whole-Genome Duplication in Flowering Plants.</title>
        <authorList>
            <person name="Shi T."/>
            <person name="Rahmani R.S."/>
            <person name="Gugger P.F."/>
            <person name="Wang M."/>
            <person name="Li H."/>
            <person name="Zhang Y."/>
            <person name="Li Z."/>
            <person name="Wang Q."/>
            <person name="Van de Peer Y."/>
            <person name="Marchal K."/>
            <person name="Chen J."/>
        </authorList>
    </citation>
    <scope>NUCLEOTIDE SEQUENCE [LARGE SCALE GENOMIC DNA]</scope>
    <source>
        <tissue evidence="2">Leaf</tissue>
    </source>
</reference>
<gene>
    <name evidence="2" type="ORF">HUJ06_021006</name>
</gene>
<dbReference type="EMBL" id="DUZY01000001">
    <property type="protein sequence ID" value="DAD19543.1"/>
    <property type="molecule type" value="Genomic_DNA"/>
</dbReference>
<sequence length="33" mass="3520">MSGLKIDESDKEFSEKQQEMNGFEAGGGGDLKG</sequence>
<dbReference type="Proteomes" id="UP000607653">
    <property type="component" value="Unassembled WGS sequence"/>
</dbReference>